<keyword evidence="5 6" id="KW-0472">Membrane</keyword>
<feature type="transmembrane region" description="Helical" evidence="6">
    <location>
        <begin position="188"/>
        <end position="208"/>
    </location>
</feature>
<dbReference type="EMBL" id="CP113864">
    <property type="protein sequence ID" value="WAM31445.1"/>
    <property type="molecule type" value="Genomic_DNA"/>
</dbReference>
<feature type="transmembrane region" description="Helical" evidence="6">
    <location>
        <begin position="237"/>
        <end position="262"/>
    </location>
</feature>
<keyword evidence="8" id="KW-1185">Reference proteome</keyword>
<accession>A0ABY7BG64</accession>
<dbReference type="RefSeq" id="WP_052671523.1">
    <property type="nucleotide sequence ID" value="NZ_CP113864.1"/>
</dbReference>
<organism evidence="7 8">
    <name type="scientific">Caldicellulosiruptor naganoensis</name>
    <dbReference type="NCBI Taxonomy" id="29324"/>
    <lineage>
        <taxon>Bacteria</taxon>
        <taxon>Bacillati</taxon>
        <taxon>Bacillota</taxon>
        <taxon>Bacillota incertae sedis</taxon>
        <taxon>Caldicellulosiruptorales</taxon>
        <taxon>Caldicellulosiruptoraceae</taxon>
        <taxon>Caldicellulosiruptor</taxon>
    </lineage>
</organism>
<keyword evidence="2" id="KW-1003">Cell membrane</keyword>
<sequence length="355" mass="39460">MNRNCNNLMSRVFELVLFGSLILLPFVTSSFRVALFGKYLSYSIAAVGIVLLWGYTGILSLGQAVFFGLGAYALGMYLKLEASNFRLTDFMQWCGLEKLPLLWVPFKNVFIAILLGILIPALLAGALGYFTFKRSIKDVYFTLITQALAVIFVTLFIGQQPLTGGTNGLTNFKTLLGISLKDEKIKMWIYYLTLAVVILLYIVGKVIVKKYGNILIAIRDNEERLKYLGINPLGYKIAIYIFSAILAAIGGMLFVLNVGMISPSEMGIIPSIELVLGVAIGGKVNLLGGIVGTVVAYFLKSIISENYPDIWLYLLGVVFIMISLIEHTNIKLIKNIRFSKLKKTHNILKINEKLR</sequence>
<dbReference type="PANTHER" id="PTHR30482">
    <property type="entry name" value="HIGH-AFFINITY BRANCHED-CHAIN AMINO ACID TRANSPORT SYSTEM PERMEASE"/>
    <property type="match status" value="1"/>
</dbReference>
<evidence type="ECO:0000256" key="5">
    <source>
        <dbReference type="ARBA" id="ARBA00023136"/>
    </source>
</evidence>
<comment type="subcellular location">
    <subcellularLocation>
        <location evidence="1">Cell membrane</location>
        <topology evidence="1">Multi-pass membrane protein</topology>
    </subcellularLocation>
</comment>
<feature type="transmembrane region" description="Helical" evidence="6">
    <location>
        <begin position="139"/>
        <end position="158"/>
    </location>
</feature>
<evidence type="ECO:0000313" key="7">
    <source>
        <dbReference type="EMBL" id="WAM31445.1"/>
    </source>
</evidence>
<evidence type="ECO:0000256" key="6">
    <source>
        <dbReference type="SAM" id="Phobius"/>
    </source>
</evidence>
<dbReference type="CDD" id="cd06581">
    <property type="entry name" value="TM_PBP1_LivM_like"/>
    <property type="match status" value="1"/>
</dbReference>
<keyword evidence="4 6" id="KW-1133">Transmembrane helix</keyword>
<dbReference type="InterPro" id="IPR001851">
    <property type="entry name" value="ABC_transp_permease"/>
</dbReference>
<dbReference type="InterPro" id="IPR043428">
    <property type="entry name" value="LivM-like"/>
</dbReference>
<protein>
    <submittedName>
        <fullName evidence="7">Urea ABC transporter permease subunit UrtC</fullName>
    </submittedName>
</protein>
<keyword evidence="3 6" id="KW-0812">Transmembrane</keyword>
<dbReference type="NCBIfam" id="TIGR03408">
    <property type="entry name" value="urea_trans_UrtC"/>
    <property type="match status" value="1"/>
</dbReference>
<evidence type="ECO:0000256" key="4">
    <source>
        <dbReference type="ARBA" id="ARBA00022989"/>
    </source>
</evidence>
<feature type="transmembrane region" description="Helical" evidence="6">
    <location>
        <begin position="109"/>
        <end position="132"/>
    </location>
</feature>
<dbReference type="PANTHER" id="PTHR30482:SF4">
    <property type="entry name" value="SLR1201 PROTEIN"/>
    <property type="match status" value="1"/>
</dbReference>
<dbReference type="Proteomes" id="UP001164745">
    <property type="component" value="Chromosome"/>
</dbReference>
<feature type="transmembrane region" description="Helical" evidence="6">
    <location>
        <begin position="12"/>
        <end position="33"/>
    </location>
</feature>
<evidence type="ECO:0000256" key="3">
    <source>
        <dbReference type="ARBA" id="ARBA00022692"/>
    </source>
</evidence>
<feature type="transmembrane region" description="Helical" evidence="6">
    <location>
        <begin position="311"/>
        <end position="330"/>
    </location>
</feature>
<dbReference type="InterPro" id="IPR017778">
    <property type="entry name" value="ABC_transptr_urea_perm_UrtC"/>
</dbReference>
<feature type="transmembrane region" description="Helical" evidence="6">
    <location>
        <begin position="39"/>
        <end position="57"/>
    </location>
</feature>
<feature type="transmembrane region" description="Helical" evidence="6">
    <location>
        <begin position="274"/>
        <end position="299"/>
    </location>
</feature>
<dbReference type="Pfam" id="PF02653">
    <property type="entry name" value="BPD_transp_2"/>
    <property type="match status" value="1"/>
</dbReference>
<name>A0ABY7BG64_9FIRM</name>
<proteinExistence type="predicted"/>
<reference evidence="7" key="1">
    <citation type="submission" date="2022-12" db="EMBL/GenBank/DDBJ databases">
        <authorList>
            <person name="Bing R.G."/>
            <person name="Willard D.J."/>
            <person name="Manesh M.J.H."/>
            <person name="Laemthong T."/>
            <person name="Crosby J.R."/>
            <person name="Kelly R.M."/>
        </authorList>
    </citation>
    <scope>NUCLEOTIDE SEQUENCE</scope>
    <source>
        <strain evidence="7">DSM 8991</strain>
    </source>
</reference>
<evidence type="ECO:0000256" key="2">
    <source>
        <dbReference type="ARBA" id="ARBA00022475"/>
    </source>
</evidence>
<evidence type="ECO:0000313" key="8">
    <source>
        <dbReference type="Proteomes" id="UP001164745"/>
    </source>
</evidence>
<gene>
    <name evidence="7" type="primary">urtC</name>
    <name evidence="7" type="ORF">OTJ99_002320</name>
</gene>
<evidence type="ECO:0000256" key="1">
    <source>
        <dbReference type="ARBA" id="ARBA00004651"/>
    </source>
</evidence>